<evidence type="ECO:0000313" key="1">
    <source>
        <dbReference type="EMBL" id="EGH43562.1"/>
    </source>
</evidence>
<gene>
    <name evidence="1" type="ORF">PSYPI_14708</name>
</gene>
<keyword evidence="2" id="KW-1185">Reference proteome</keyword>
<dbReference type="Proteomes" id="UP000004986">
    <property type="component" value="Unassembled WGS sequence"/>
</dbReference>
<dbReference type="EMBL" id="AEAI01000730">
    <property type="protein sequence ID" value="EGH43562.1"/>
    <property type="molecule type" value="Genomic_DNA"/>
</dbReference>
<feature type="non-terminal residue" evidence="1">
    <location>
        <position position="1"/>
    </location>
</feature>
<sequence>AVDVHLSSATADSITLSVRPYCHNDHYDSVHRQTLALIRALMLHLS</sequence>
<evidence type="ECO:0000313" key="2">
    <source>
        <dbReference type="Proteomes" id="UP000004986"/>
    </source>
</evidence>
<protein>
    <submittedName>
        <fullName evidence="1">MscS mechanosensitive ion channel</fullName>
    </submittedName>
</protein>
<dbReference type="AlphaFoldDB" id="F3G912"/>
<proteinExistence type="predicted"/>
<comment type="caution">
    <text evidence="1">The sequence shown here is derived from an EMBL/GenBank/DDBJ whole genome shotgun (WGS) entry which is preliminary data.</text>
</comment>
<dbReference type="HOGENOM" id="CLU_3177453_0_0_6"/>
<dbReference type="PATRIC" id="fig|629263.4.peg.2399"/>
<accession>F3G912</accession>
<name>F3G912_PSESJ</name>
<organism evidence="1 2">
    <name type="scientific">Pseudomonas syringae pv. pisi str. 1704B</name>
    <dbReference type="NCBI Taxonomy" id="629263"/>
    <lineage>
        <taxon>Bacteria</taxon>
        <taxon>Pseudomonadati</taxon>
        <taxon>Pseudomonadota</taxon>
        <taxon>Gammaproteobacteria</taxon>
        <taxon>Pseudomonadales</taxon>
        <taxon>Pseudomonadaceae</taxon>
        <taxon>Pseudomonas</taxon>
        <taxon>Pseudomonas syringae</taxon>
    </lineage>
</organism>
<reference evidence="1 2" key="1">
    <citation type="journal article" date="2011" name="PLoS Pathog.">
        <title>Dynamic evolution of pathogenicity revealed by sequencing and comparative genomics of 19 Pseudomonas syringae isolates.</title>
        <authorList>
            <person name="Baltrus D.A."/>
            <person name="Nishimura M.T."/>
            <person name="Romanchuk A."/>
            <person name="Chang J.H."/>
            <person name="Mukhtar M.S."/>
            <person name="Cherkis K."/>
            <person name="Roach J."/>
            <person name="Grant S.R."/>
            <person name="Jones C.D."/>
            <person name="Dangl J.L."/>
        </authorList>
    </citation>
    <scope>NUCLEOTIDE SEQUENCE [LARGE SCALE GENOMIC DNA]</scope>
    <source>
        <strain evidence="1 2">1704B</strain>
    </source>
</reference>